<dbReference type="PANTHER" id="PTHR43667:SF2">
    <property type="entry name" value="FATTY ACID C-METHYL TRANSFERASE"/>
    <property type="match status" value="1"/>
</dbReference>
<feature type="region of interest" description="Disordered" evidence="6">
    <location>
        <begin position="228"/>
        <end position="249"/>
    </location>
</feature>
<feature type="compositionally biased region" description="Polar residues" evidence="6">
    <location>
        <begin position="16"/>
        <end position="25"/>
    </location>
</feature>
<dbReference type="InterPro" id="IPR050723">
    <property type="entry name" value="CFA/CMAS"/>
</dbReference>
<evidence type="ECO:0000256" key="4">
    <source>
        <dbReference type="ARBA" id="ARBA00022691"/>
    </source>
</evidence>
<accession>A0A4S4KAR8</accession>
<keyword evidence="5" id="KW-0443">Lipid metabolism</keyword>
<evidence type="ECO:0000256" key="6">
    <source>
        <dbReference type="SAM" id="MobiDB-lite"/>
    </source>
</evidence>
<dbReference type="EMBL" id="SGPJ01000408">
    <property type="protein sequence ID" value="THG94700.1"/>
    <property type="molecule type" value="Genomic_DNA"/>
</dbReference>
<feature type="non-terminal residue" evidence="7">
    <location>
        <position position="511"/>
    </location>
</feature>
<evidence type="ECO:0008006" key="9">
    <source>
        <dbReference type="Google" id="ProtNLM"/>
    </source>
</evidence>
<keyword evidence="8" id="KW-1185">Reference proteome</keyword>
<dbReference type="PIRSF" id="PIRSF003085">
    <property type="entry name" value="CMAS"/>
    <property type="match status" value="1"/>
</dbReference>
<evidence type="ECO:0000256" key="1">
    <source>
        <dbReference type="ARBA" id="ARBA00010815"/>
    </source>
</evidence>
<evidence type="ECO:0000256" key="2">
    <source>
        <dbReference type="ARBA" id="ARBA00022603"/>
    </source>
</evidence>
<proteinExistence type="inferred from homology"/>
<dbReference type="Gene3D" id="3.40.50.150">
    <property type="entry name" value="Vaccinia Virus protein VP39"/>
    <property type="match status" value="1"/>
</dbReference>
<dbReference type="SUPFAM" id="SSF53335">
    <property type="entry name" value="S-adenosyl-L-methionine-dependent methyltransferases"/>
    <property type="match status" value="1"/>
</dbReference>
<name>A0A4S4KAR8_9APHY</name>
<organism evidence="7 8">
    <name type="scientific">Hermanssonia centrifuga</name>
    <dbReference type="NCBI Taxonomy" id="98765"/>
    <lineage>
        <taxon>Eukaryota</taxon>
        <taxon>Fungi</taxon>
        <taxon>Dikarya</taxon>
        <taxon>Basidiomycota</taxon>
        <taxon>Agaricomycotina</taxon>
        <taxon>Agaricomycetes</taxon>
        <taxon>Polyporales</taxon>
        <taxon>Meruliaceae</taxon>
        <taxon>Hermanssonia</taxon>
    </lineage>
</organism>
<feature type="region of interest" description="Disordered" evidence="6">
    <location>
        <begin position="1"/>
        <end position="25"/>
    </location>
</feature>
<feature type="compositionally biased region" description="Low complexity" evidence="6">
    <location>
        <begin position="1"/>
        <end position="15"/>
    </location>
</feature>
<feature type="compositionally biased region" description="Low complexity" evidence="6">
    <location>
        <begin position="229"/>
        <end position="244"/>
    </location>
</feature>
<comment type="caution">
    <text evidence="7">The sequence shown here is derived from an EMBL/GenBank/DDBJ whole genome shotgun (WGS) entry which is preliminary data.</text>
</comment>
<dbReference type="PANTHER" id="PTHR43667">
    <property type="entry name" value="CYCLOPROPANE-FATTY-ACYL-PHOSPHOLIPID SYNTHASE"/>
    <property type="match status" value="1"/>
</dbReference>
<dbReference type="GO" id="GO:0008168">
    <property type="term" value="F:methyltransferase activity"/>
    <property type="evidence" value="ECO:0007669"/>
    <property type="project" value="UniProtKB-KW"/>
</dbReference>
<keyword evidence="2" id="KW-0489">Methyltransferase</keyword>
<dbReference type="CDD" id="cd02440">
    <property type="entry name" value="AdoMet_MTases"/>
    <property type="match status" value="1"/>
</dbReference>
<dbReference type="InterPro" id="IPR029063">
    <property type="entry name" value="SAM-dependent_MTases_sf"/>
</dbReference>
<keyword evidence="3" id="KW-0808">Transferase</keyword>
<protein>
    <recommendedName>
        <fullName evidence="9">Cyclopropane-fatty-acyl-phospholipid synthase</fullName>
    </recommendedName>
</protein>
<dbReference type="GO" id="GO:0032259">
    <property type="term" value="P:methylation"/>
    <property type="evidence" value="ECO:0007669"/>
    <property type="project" value="UniProtKB-KW"/>
</dbReference>
<reference evidence="7 8" key="1">
    <citation type="submission" date="2019-02" db="EMBL/GenBank/DDBJ databases">
        <title>Genome sequencing of the rare red list fungi Phlebia centrifuga.</title>
        <authorList>
            <person name="Buettner E."/>
            <person name="Kellner H."/>
        </authorList>
    </citation>
    <scope>NUCLEOTIDE SEQUENCE [LARGE SCALE GENOMIC DNA]</scope>
    <source>
        <strain evidence="7 8">DSM 108282</strain>
    </source>
</reference>
<dbReference type="Pfam" id="PF02353">
    <property type="entry name" value="CMAS"/>
    <property type="match status" value="2"/>
</dbReference>
<dbReference type="Proteomes" id="UP000309038">
    <property type="component" value="Unassembled WGS sequence"/>
</dbReference>
<dbReference type="AlphaFoldDB" id="A0A4S4KAR8"/>
<evidence type="ECO:0000313" key="7">
    <source>
        <dbReference type="EMBL" id="THG94700.1"/>
    </source>
</evidence>
<dbReference type="InterPro" id="IPR003333">
    <property type="entry name" value="CMAS"/>
</dbReference>
<dbReference type="GO" id="GO:0008610">
    <property type="term" value="P:lipid biosynthetic process"/>
    <property type="evidence" value="ECO:0007669"/>
    <property type="project" value="InterPro"/>
</dbReference>
<evidence type="ECO:0000256" key="5">
    <source>
        <dbReference type="ARBA" id="ARBA00023098"/>
    </source>
</evidence>
<comment type="similarity">
    <text evidence="1">Belongs to the CFA/CMAS family.</text>
</comment>
<evidence type="ECO:0000313" key="8">
    <source>
        <dbReference type="Proteomes" id="UP000309038"/>
    </source>
</evidence>
<sequence length="511" mass="55757">MPPPTSAATSPALLPVTSNDEPTSVPSNAHGIKTGVFGTLLNLSGLQGVAERLAEVAIVGILKNMKHGRLTLRTASHTYIFPTVGTKDEETSATIDVVSSYFFLRLLTARSPDLGFAEAYMFGDVRFGDDEELVKVFTIFIMNQDCFSSLAGLGSSSSSYSCLSLSTRAITAPARALVTRLTSHTLDDARANISAHYDLGNDMFMAFLSQDMTYSCALFPSLDADIKTTRPSSPSTGTGASTPTVVDDDDDDDSLFKGCDPLHQAQLSKLSHIIAKADIRPGHRVLEIGSGWGSMALLITSTIPGTTVDTLTLSTQQAEYVRRKVRQAALEDSGDEDKEGERRQRVRVHLMDYRAMPKEWEGAFDRVLSVEMVEAVGRDFLDTYFAAIDWALKKDTGVGVIQGITIPEGRYDEYVKQEDFIRKWVCVPLPSSFFSHNSPLFLSPPPPPTNQIFPGGILPTLTLLTHTLTHASRGTLVVDSVSNIGPHYARTLREWRARFIRGFGPGGLIEQ</sequence>
<gene>
    <name evidence="7" type="ORF">EW026_g6820</name>
</gene>
<evidence type="ECO:0000256" key="3">
    <source>
        <dbReference type="ARBA" id="ARBA00022679"/>
    </source>
</evidence>
<keyword evidence="4" id="KW-0949">S-adenosyl-L-methionine</keyword>